<evidence type="ECO:0000313" key="2">
    <source>
        <dbReference type="EMBL" id="THV24519.1"/>
    </source>
</evidence>
<gene>
    <name evidence="2" type="ORF">E9998_21135</name>
</gene>
<organism evidence="2 3">
    <name type="scientific">Glycomyces paridis</name>
    <dbReference type="NCBI Taxonomy" id="2126555"/>
    <lineage>
        <taxon>Bacteria</taxon>
        <taxon>Bacillati</taxon>
        <taxon>Actinomycetota</taxon>
        <taxon>Actinomycetes</taxon>
        <taxon>Glycomycetales</taxon>
        <taxon>Glycomycetaceae</taxon>
        <taxon>Glycomyces</taxon>
    </lineage>
</organism>
<dbReference type="SUPFAM" id="SSF56655">
    <property type="entry name" value="Carbohydrate phosphatase"/>
    <property type="match status" value="1"/>
</dbReference>
<proteinExistence type="predicted"/>
<dbReference type="Proteomes" id="UP000305792">
    <property type="component" value="Unassembled WGS sequence"/>
</dbReference>
<feature type="region of interest" description="Disordered" evidence="1">
    <location>
        <begin position="1"/>
        <end position="26"/>
    </location>
</feature>
<dbReference type="AlphaFoldDB" id="A0A4S8P9L8"/>
<feature type="compositionally biased region" description="Basic and acidic residues" evidence="1">
    <location>
        <begin position="1"/>
        <end position="15"/>
    </location>
</feature>
<dbReference type="EMBL" id="STGX01000018">
    <property type="protein sequence ID" value="THV24519.1"/>
    <property type="molecule type" value="Genomic_DNA"/>
</dbReference>
<dbReference type="Gene3D" id="3.40.190.80">
    <property type="match status" value="1"/>
</dbReference>
<comment type="caution">
    <text evidence="2">The sequence shown here is derived from an EMBL/GenBank/DDBJ whole genome shotgun (WGS) entry which is preliminary data.</text>
</comment>
<evidence type="ECO:0000256" key="1">
    <source>
        <dbReference type="SAM" id="MobiDB-lite"/>
    </source>
</evidence>
<protein>
    <submittedName>
        <fullName evidence="2">Uncharacterized protein</fullName>
    </submittedName>
</protein>
<sequence length="82" mass="8758">MNGRTRPEPVAEVRSPRFSRPVAPRRTAHDSVHFEAGIALCEAAGCTVTDLFGEPLTDRTTGLLAAADAETHAALLEMIRSA</sequence>
<name>A0A4S8P9L8_9ACTN</name>
<reference evidence="2 3" key="1">
    <citation type="journal article" date="2018" name="Int. J. Syst. Evol. Microbiol.">
        <title>Glycomyces paridis sp. nov., isolated from the medicinal plant Paris polyphylla.</title>
        <authorList>
            <person name="Fang X.M."/>
            <person name="Bai J.L."/>
            <person name="Su J."/>
            <person name="Zhao L.L."/>
            <person name="Liu H.Y."/>
            <person name="Ma B.P."/>
            <person name="Zhang Y.Q."/>
            <person name="Yu L.Y."/>
        </authorList>
    </citation>
    <scope>NUCLEOTIDE SEQUENCE [LARGE SCALE GENOMIC DNA]</scope>
    <source>
        <strain evidence="2 3">CPCC 204357</strain>
    </source>
</reference>
<keyword evidence="3" id="KW-1185">Reference proteome</keyword>
<accession>A0A4S8P9L8</accession>
<evidence type="ECO:0000313" key="3">
    <source>
        <dbReference type="Proteomes" id="UP000305792"/>
    </source>
</evidence>